<keyword evidence="13" id="KW-1185">Reference proteome</keyword>
<keyword evidence="7 9" id="KW-0539">Nucleus</keyword>
<accession>A0A9P8UEK8</accession>
<dbReference type="AlphaFoldDB" id="A0A9P8UEK8"/>
<evidence type="ECO:0000256" key="3">
    <source>
        <dbReference type="ARBA" id="ARBA00019614"/>
    </source>
</evidence>
<dbReference type="GO" id="GO:0045893">
    <property type="term" value="P:positive regulation of DNA-templated transcription"/>
    <property type="evidence" value="ECO:0007669"/>
    <property type="project" value="TreeGrafter"/>
</dbReference>
<comment type="caution">
    <text evidence="12">The sequence shown here is derived from an EMBL/GenBank/DDBJ whole genome shotgun (WGS) entry which is preliminary data.</text>
</comment>
<sequence>MPLILDGAMAAPAEMHVDLGVDDLFGDGGMNLQTRPGKRLLQRINDLRNRGSCQGLAWSKSGTLASIAPDGRSLELRYIRAHPKDAVWGLSEPTIYVPEGDLIGGPIMHLSWAPTQTSDLAIIDATGRVAIVNFSININRPSTHRTYWLNTLPTHRNSANPLHAPAVKEGTATSYVFETAITISNAPYHPNPTRSALFCVTANGMLKMFWAQNNSKMQETSMELESITSSDDLVTHAAVTSDTRSKCMWVALATSSRQLQVVQVGLAWGLVQQDAAKGATAGAQQLNPALRGKHAAITSWLPGNSPESPLDPLMTQISCLELLPPALDQSSKAWLWPVVLTVRSFVPAPDTPYNQEVQSIIDRWEITTEQPQTLHPGFENLGPRRNSMGAAPTPTFRLKRLEPIVLTKIVIGISLVRLNTAICIAYSDGTVEYRDRTTFSLTWTEANLNRINSIHEAGFTHSGEQSCLQTAVSPTLCSLVQLREDNSIKWHGLEYTLADIADLDNPDNAARYNAVVAALTMTIGQAAASNNNVDDILAVARQFNGMRSFSHDLLNEMVRMMRVQVDYSEESHHDSLVRNQLLQLCLSTLNHLEWNGEFQPRGFRSKVAMFGLNLRGIVILITIANNAPVHMKNMTPLDEPEKKTEVVDALAGCCKWSIDLLCWIVDSLFCLLNDQKFQGFLNAAELSKMNTYLLEKNDIALHMILSSPIRGLLSAVCRRMQHLHQISLKAVEYYETHDATSTNAPQPALRAAYNKMLRHTSSPLIQVVKFEELLSTFAKNIKWQYQEQFSQLGARAMEAAKKINPDAPKTVGEEAIKRAQAHNELTMLLGGAPGGALLPVLKNFFKTDLPQFRTECNPAELFFGNYDILEVDDDPKVLAARKMRASRVDLFKRVEIFRGRKMTNATGEEADVEWRRCVRCASVMEDIAPFMSAKPGIAFVLSQQRNCCCAGRLAILGKNELVG</sequence>
<comment type="similarity">
    <text evidence="2 9">Belongs to the Mediator complex subunit 16 family.</text>
</comment>
<dbReference type="OrthoDB" id="4139168at2759"/>
<organism evidence="12 13">
    <name type="scientific">Truncatella angustata</name>
    <dbReference type="NCBI Taxonomy" id="152316"/>
    <lineage>
        <taxon>Eukaryota</taxon>
        <taxon>Fungi</taxon>
        <taxon>Dikarya</taxon>
        <taxon>Ascomycota</taxon>
        <taxon>Pezizomycotina</taxon>
        <taxon>Sordariomycetes</taxon>
        <taxon>Xylariomycetidae</taxon>
        <taxon>Amphisphaeriales</taxon>
        <taxon>Sporocadaceae</taxon>
        <taxon>Truncatella</taxon>
    </lineage>
</organism>
<evidence type="ECO:0000256" key="7">
    <source>
        <dbReference type="ARBA" id="ARBA00023242"/>
    </source>
</evidence>
<dbReference type="EMBL" id="JAGPXC010000007">
    <property type="protein sequence ID" value="KAH6648438.1"/>
    <property type="molecule type" value="Genomic_DNA"/>
</dbReference>
<comment type="subcellular location">
    <subcellularLocation>
        <location evidence="1 9">Nucleus</location>
    </subcellularLocation>
</comment>
<reference evidence="12" key="1">
    <citation type="journal article" date="2021" name="Nat. Commun.">
        <title>Genetic determinants of endophytism in the Arabidopsis root mycobiome.</title>
        <authorList>
            <person name="Mesny F."/>
            <person name="Miyauchi S."/>
            <person name="Thiergart T."/>
            <person name="Pickel B."/>
            <person name="Atanasova L."/>
            <person name="Karlsson M."/>
            <person name="Huettel B."/>
            <person name="Barry K.W."/>
            <person name="Haridas S."/>
            <person name="Chen C."/>
            <person name="Bauer D."/>
            <person name="Andreopoulos W."/>
            <person name="Pangilinan J."/>
            <person name="LaButti K."/>
            <person name="Riley R."/>
            <person name="Lipzen A."/>
            <person name="Clum A."/>
            <person name="Drula E."/>
            <person name="Henrissat B."/>
            <person name="Kohler A."/>
            <person name="Grigoriev I.V."/>
            <person name="Martin F.M."/>
            <person name="Hacquard S."/>
        </authorList>
    </citation>
    <scope>NUCLEOTIDE SEQUENCE</scope>
    <source>
        <strain evidence="12">MPI-SDFR-AT-0073</strain>
    </source>
</reference>
<proteinExistence type="inferred from homology"/>
<evidence type="ECO:0000313" key="13">
    <source>
        <dbReference type="Proteomes" id="UP000758603"/>
    </source>
</evidence>
<dbReference type="GO" id="GO:0016592">
    <property type="term" value="C:mediator complex"/>
    <property type="evidence" value="ECO:0007669"/>
    <property type="project" value="InterPro"/>
</dbReference>
<dbReference type="InterPro" id="IPR048338">
    <property type="entry name" value="Mediator_Med16"/>
</dbReference>
<keyword evidence="5 9" id="KW-0010">Activator</keyword>
<evidence type="ECO:0000259" key="11">
    <source>
        <dbReference type="Pfam" id="PF20719"/>
    </source>
</evidence>
<evidence type="ECO:0000256" key="4">
    <source>
        <dbReference type="ARBA" id="ARBA00023015"/>
    </source>
</evidence>
<evidence type="ECO:0000256" key="5">
    <source>
        <dbReference type="ARBA" id="ARBA00023159"/>
    </source>
</evidence>
<keyword evidence="6 9" id="KW-0804">Transcription</keyword>
<evidence type="ECO:0000259" key="10">
    <source>
        <dbReference type="Pfam" id="PF11635"/>
    </source>
</evidence>
<dbReference type="Pfam" id="PF20719">
    <property type="entry name" value="Med16_C"/>
    <property type="match status" value="1"/>
</dbReference>
<evidence type="ECO:0000256" key="2">
    <source>
        <dbReference type="ARBA" id="ARBA00006543"/>
    </source>
</evidence>
<comment type="function">
    <text evidence="9">Component of the Mediator complex, a coactivator involved in the regulated transcription of nearly all RNA polymerase II-dependent genes. Mediator functions as a bridge to convey information from gene-specific regulatory proteins to the basal RNA polymerase II transcription machinery. Mediator is recruited to promoters by direct interactions with regulatory proteins and serves as a scaffold for the assembly of a functional preinitiation complex with RNA polymerase II and the general transcription factors.</text>
</comment>
<dbReference type="PANTHER" id="PTHR13224:SF6">
    <property type="entry name" value="MEDIATOR OF RNA POLYMERASE II TRANSCRIPTION SUBUNIT 16"/>
    <property type="match status" value="1"/>
</dbReference>
<dbReference type="Proteomes" id="UP000758603">
    <property type="component" value="Unassembled WGS sequence"/>
</dbReference>
<evidence type="ECO:0000256" key="6">
    <source>
        <dbReference type="ARBA" id="ARBA00023163"/>
    </source>
</evidence>
<evidence type="ECO:0000256" key="1">
    <source>
        <dbReference type="ARBA" id="ARBA00004123"/>
    </source>
</evidence>
<dbReference type="Pfam" id="PF11635">
    <property type="entry name" value="Med16_N"/>
    <property type="match status" value="1"/>
</dbReference>
<gene>
    <name evidence="9" type="primary">MED16</name>
    <name evidence="12" type="ORF">BKA67DRAFT_364014</name>
</gene>
<dbReference type="InterPro" id="IPR048339">
    <property type="entry name" value="Mediator_Med16_C"/>
</dbReference>
<evidence type="ECO:0000256" key="9">
    <source>
        <dbReference type="RuleBase" id="RU364149"/>
    </source>
</evidence>
<keyword evidence="4 9" id="KW-0805">Transcription regulation</keyword>
<dbReference type="PANTHER" id="PTHR13224">
    <property type="entry name" value="THYROID HORMONE RECEPTOR-ASSOCIATED PROTEIN-RELATED"/>
    <property type="match status" value="1"/>
</dbReference>
<evidence type="ECO:0000313" key="12">
    <source>
        <dbReference type="EMBL" id="KAH6648438.1"/>
    </source>
</evidence>
<evidence type="ECO:0000256" key="8">
    <source>
        <dbReference type="ARBA" id="ARBA00032015"/>
    </source>
</evidence>
<comment type="subunit">
    <text evidence="9">Component of the Mediator complex.</text>
</comment>
<dbReference type="InterPro" id="IPR021665">
    <property type="entry name" value="Mediator_Med16_N"/>
</dbReference>
<protein>
    <recommendedName>
        <fullName evidence="3 9">Mediator of RNA polymerase II transcription subunit 16</fullName>
    </recommendedName>
    <alternativeName>
        <fullName evidence="8 9">Mediator complex subunit 16</fullName>
    </alternativeName>
</protein>
<name>A0A9P8UEK8_9PEZI</name>
<feature type="domain" description="Mediator complex subunit Med16 N-terminal" evidence="10">
    <location>
        <begin position="166"/>
        <end position="460"/>
    </location>
</feature>
<feature type="domain" description="Mediator complex subunit 16 C-terminal" evidence="11">
    <location>
        <begin position="850"/>
        <end position="953"/>
    </location>
</feature>